<dbReference type="PRINTS" id="PR00473">
    <property type="entry name" value="GALCTOKINASE"/>
</dbReference>
<evidence type="ECO:0000256" key="5">
    <source>
        <dbReference type="ARBA" id="ARBA00022741"/>
    </source>
</evidence>
<dbReference type="PIRSF" id="PIRSF000530">
    <property type="entry name" value="Galactokinase"/>
    <property type="match status" value="1"/>
</dbReference>
<keyword evidence="8" id="KW-0460">Magnesium</keyword>
<dbReference type="EMBL" id="QCYK01000001">
    <property type="protein sequence ID" value="PUZ29559.1"/>
    <property type="molecule type" value="Genomic_DNA"/>
</dbReference>
<evidence type="ECO:0000313" key="16">
    <source>
        <dbReference type="Proteomes" id="UP000244450"/>
    </source>
</evidence>
<evidence type="ECO:0000259" key="13">
    <source>
        <dbReference type="Pfam" id="PF08544"/>
    </source>
</evidence>
<dbReference type="GO" id="GO:0004335">
    <property type="term" value="F:galactokinase activity"/>
    <property type="evidence" value="ECO:0007669"/>
    <property type="project" value="UniProtKB-UniRule"/>
</dbReference>
<keyword evidence="3" id="KW-0808">Transferase</keyword>
<dbReference type="InterPro" id="IPR000705">
    <property type="entry name" value="Galactokinase"/>
</dbReference>
<feature type="domain" description="GHMP kinase C-terminal" evidence="13">
    <location>
        <begin position="280"/>
        <end position="359"/>
    </location>
</feature>
<sequence length="386" mass="42462">MIQQVSEKFHSLFGKTPLIVSSPGRINLIGEHTDYNNGFVMPAAIDKRIIYGVQLNGTRTCTAHAVYVDETVSFSLDDVKPTPGWINYLMGVVDQLQKRGYDVPGFDCVVDGDIPVGAGLSSSAAVEGGLVMALNELMGLGLSRIDMALIGQKAEHTFPGVKCGIMDQFANLHGKKNQVILLDCRSLEYQYYPFEFPDYKIVLCNTMVHHSLASSEYNVRRQQCETGVAAIQELYPGVASLRDASLEQLNQVRDKISAEVYQRCQFVIDEIARTQKAGPLLAKGDLAEFGRLMFETHEGLSKDYNVSCPELDLLVELAKVRPEVAGSRMMGGGFGGCTINLVEAGAVDSFVQYIKEHYHHETSKQPEVYVTTIQDGTSVVHQKAEA</sequence>
<evidence type="ECO:0000313" key="15">
    <source>
        <dbReference type="EMBL" id="PUZ29559.1"/>
    </source>
</evidence>
<reference evidence="15 16" key="1">
    <citation type="submission" date="2018-04" db="EMBL/GenBank/DDBJ databases">
        <title>Chitinophaga fuyangensis sp. nov., isolated from soil in a chemical factory.</title>
        <authorList>
            <person name="Chen K."/>
        </authorList>
    </citation>
    <scope>NUCLEOTIDE SEQUENCE [LARGE SCALE GENOMIC DNA]</scope>
    <source>
        <strain evidence="15 16">LY-1</strain>
    </source>
</reference>
<dbReference type="Pfam" id="PF08544">
    <property type="entry name" value="GHMP_kinases_C"/>
    <property type="match status" value="1"/>
</dbReference>
<name>A0A2T7BPI6_9BACT</name>
<accession>A0A2T7BPI6</accession>
<dbReference type="PANTHER" id="PTHR10457">
    <property type="entry name" value="MEVALONATE KINASE/GALACTOKINASE"/>
    <property type="match status" value="1"/>
</dbReference>
<evidence type="ECO:0000256" key="11">
    <source>
        <dbReference type="NCBIfam" id="TIGR00131"/>
    </source>
</evidence>
<dbReference type="InterPro" id="IPR019539">
    <property type="entry name" value="GalKase_N"/>
</dbReference>
<dbReference type="EC" id="2.7.1.6" evidence="11"/>
<dbReference type="GO" id="GO:0005524">
    <property type="term" value="F:ATP binding"/>
    <property type="evidence" value="ECO:0007669"/>
    <property type="project" value="UniProtKB-UniRule"/>
</dbReference>
<keyword evidence="10" id="KW-0119">Carbohydrate metabolism</keyword>
<dbReference type="PROSITE" id="PS00627">
    <property type="entry name" value="GHMP_KINASES_ATP"/>
    <property type="match status" value="1"/>
</dbReference>
<dbReference type="NCBIfam" id="TIGR00131">
    <property type="entry name" value="gal_kin"/>
    <property type="match status" value="1"/>
</dbReference>
<dbReference type="InterPro" id="IPR006203">
    <property type="entry name" value="GHMP_knse_ATP-bd_CS"/>
</dbReference>
<evidence type="ECO:0000256" key="10">
    <source>
        <dbReference type="ARBA" id="ARBA00023277"/>
    </source>
</evidence>
<dbReference type="GO" id="GO:0005829">
    <property type="term" value="C:cytosol"/>
    <property type="evidence" value="ECO:0007669"/>
    <property type="project" value="TreeGrafter"/>
</dbReference>
<dbReference type="Gene3D" id="3.30.70.890">
    <property type="entry name" value="GHMP kinase, C-terminal domain"/>
    <property type="match status" value="1"/>
</dbReference>
<keyword evidence="4" id="KW-0479">Metal-binding</keyword>
<keyword evidence="9" id="KW-0299">Galactose metabolism</keyword>
<keyword evidence="7" id="KW-0067">ATP-binding</keyword>
<feature type="domain" description="GHMP kinase N-terminal" evidence="12">
    <location>
        <begin position="87"/>
        <end position="174"/>
    </location>
</feature>
<dbReference type="InterPro" id="IPR019741">
    <property type="entry name" value="Galactokinase_CS"/>
</dbReference>
<evidence type="ECO:0000259" key="12">
    <source>
        <dbReference type="Pfam" id="PF00288"/>
    </source>
</evidence>
<dbReference type="Gene3D" id="3.30.230.10">
    <property type="match status" value="1"/>
</dbReference>
<dbReference type="PANTHER" id="PTHR10457:SF7">
    <property type="entry name" value="GALACTOKINASE-RELATED"/>
    <property type="match status" value="1"/>
</dbReference>
<proteinExistence type="inferred from homology"/>
<organism evidence="15 16">
    <name type="scientific">Chitinophaga parva</name>
    <dbReference type="NCBI Taxonomy" id="2169414"/>
    <lineage>
        <taxon>Bacteria</taxon>
        <taxon>Pseudomonadati</taxon>
        <taxon>Bacteroidota</taxon>
        <taxon>Chitinophagia</taxon>
        <taxon>Chitinophagales</taxon>
        <taxon>Chitinophagaceae</taxon>
        <taxon>Chitinophaga</taxon>
    </lineage>
</organism>
<dbReference type="InterPro" id="IPR006206">
    <property type="entry name" value="Mevalonate/galactokinase"/>
</dbReference>
<evidence type="ECO:0000256" key="7">
    <source>
        <dbReference type="ARBA" id="ARBA00022840"/>
    </source>
</evidence>
<dbReference type="Proteomes" id="UP000244450">
    <property type="component" value="Unassembled WGS sequence"/>
</dbReference>
<dbReference type="GO" id="GO:0006012">
    <property type="term" value="P:galactose metabolic process"/>
    <property type="evidence" value="ECO:0007669"/>
    <property type="project" value="UniProtKB-UniRule"/>
</dbReference>
<evidence type="ECO:0000256" key="6">
    <source>
        <dbReference type="ARBA" id="ARBA00022777"/>
    </source>
</evidence>
<evidence type="ECO:0000256" key="4">
    <source>
        <dbReference type="ARBA" id="ARBA00022723"/>
    </source>
</evidence>
<dbReference type="PROSITE" id="PS00106">
    <property type="entry name" value="GALACTOKINASE"/>
    <property type="match status" value="1"/>
</dbReference>
<keyword evidence="6 15" id="KW-0418">Kinase</keyword>
<comment type="similarity">
    <text evidence="1">Belongs to the GHMP kinase family. GalK subfamily.</text>
</comment>
<evidence type="ECO:0000256" key="9">
    <source>
        <dbReference type="ARBA" id="ARBA00023144"/>
    </source>
</evidence>
<keyword evidence="16" id="KW-1185">Reference proteome</keyword>
<dbReference type="InterPro" id="IPR013750">
    <property type="entry name" value="GHMP_kinase_C_dom"/>
</dbReference>
<dbReference type="SUPFAM" id="SSF54211">
    <property type="entry name" value="Ribosomal protein S5 domain 2-like"/>
    <property type="match status" value="1"/>
</dbReference>
<keyword evidence="2" id="KW-0963">Cytoplasm</keyword>
<evidence type="ECO:0000259" key="14">
    <source>
        <dbReference type="Pfam" id="PF10509"/>
    </source>
</evidence>
<dbReference type="FunFam" id="3.30.230.10:FF:000017">
    <property type="entry name" value="Galactokinase"/>
    <property type="match status" value="1"/>
</dbReference>
<dbReference type="InterPro" id="IPR036554">
    <property type="entry name" value="GHMP_kinase_C_sf"/>
</dbReference>
<dbReference type="GO" id="GO:0046872">
    <property type="term" value="F:metal ion binding"/>
    <property type="evidence" value="ECO:0007669"/>
    <property type="project" value="UniProtKB-KW"/>
</dbReference>
<gene>
    <name evidence="15" type="primary">galK</name>
    <name evidence="15" type="ORF">DCC81_08965</name>
</gene>
<dbReference type="InterPro" id="IPR014721">
    <property type="entry name" value="Ribsml_uS5_D2-typ_fold_subgr"/>
</dbReference>
<dbReference type="InterPro" id="IPR020568">
    <property type="entry name" value="Ribosomal_Su5_D2-typ_SF"/>
</dbReference>
<dbReference type="AlphaFoldDB" id="A0A2T7BPI6"/>
<dbReference type="Pfam" id="PF00288">
    <property type="entry name" value="GHMP_kinases_N"/>
    <property type="match status" value="1"/>
</dbReference>
<dbReference type="PRINTS" id="PR00959">
    <property type="entry name" value="MEVGALKINASE"/>
</dbReference>
<protein>
    <recommendedName>
        <fullName evidence="11">Galactokinase</fullName>
        <ecNumber evidence="11">2.7.1.6</ecNumber>
    </recommendedName>
</protein>
<dbReference type="InterPro" id="IPR006204">
    <property type="entry name" value="GHMP_kinase_N_dom"/>
</dbReference>
<evidence type="ECO:0000256" key="8">
    <source>
        <dbReference type="ARBA" id="ARBA00022842"/>
    </source>
</evidence>
<feature type="domain" description="Galactokinase N-terminal" evidence="14">
    <location>
        <begin position="7"/>
        <end position="51"/>
    </location>
</feature>
<evidence type="ECO:0000256" key="1">
    <source>
        <dbReference type="ARBA" id="ARBA00006566"/>
    </source>
</evidence>
<dbReference type="Pfam" id="PF10509">
    <property type="entry name" value="GalKase_gal_bdg"/>
    <property type="match status" value="1"/>
</dbReference>
<evidence type="ECO:0000256" key="3">
    <source>
        <dbReference type="ARBA" id="ARBA00022679"/>
    </source>
</evidence>
<dbReference type="FunFam" id="3.30.70.890:FF:000001">
    <property type="entry name" value="Galactokinase"/>
    <property type="match status" value="1"/>
</dbReference>
<comment type="caution">
    <text evidence="15">The sequence shown here is derived from an EMBL/GenBank/DDBJ whole genome shotgun (WGS) entry which is preliminary data.</text>
</comment>
<dbReference type="RefSeq" id="WP_108686196.1">
    <property type="nucleotide sequence ID" value="NZ_QCYK01000001.1"/>
</dbReference>
<keyword evidence="5" id="KW-0547">Nucleotide-binding</keyword>
<dbReference type="OrthoDB" id="250531at2"/>
<dbReference type="SUPFAM" id="SSF55060">
    <property type="entry name" value="GHMP Kinase, C-terminal domain"/>
    <property type="match status" value="1"/>
</dbReference>
<evidence type="ECO:0000256" key="2">
    <source>
        <dbReference type="ARBA" id="ARBA00022490"/>
    </source>
</evidence>